<dbReference type="RefSeq" id="WP_281382053.1">
    <property type="nucleotide sequence ID" value="NZ_JACCBA010000001.1"/>
</dbReference>
<gene>
    <name evidence="1" type="ORF">BJY14_000681</name>
</gene>
<dbReference type="Proteomes" id="UP000529783">
    <property type="component" value="Unassembled WGS sequence"/>
</dbReference>
<organism evidence="1 2">
    <name type="scientific">Actinomadura luteofluorescens</name>
    <dbReference type="NCBI Taxonomy" id="46163"/>
    <lineage>
        <taxon>Bacteria</taxon>
        <taxon>Bacillati</taxon>
        <taxon>Actinomycetota</taxon>
        <taxon>Actinomycetes</taxon>
        <taxon>Streptosporangiales</taxon>
        <taxon>Thermomonosporaceae</taxon>
        <taxon>Actinomadura</taxon>
    </lineage>
</organism>
<name>A0A7Y9EBF2_9ACTN</name>
<evidence type="ECO:0000313" key="1">
    <source>
        <dbReference type="EMBL" id="NYD44698.1"/>
    </source>
</evidence>
<protein>
    <submittedName>
        <fullName evidence="1">Uncharacterized protein</fullName>
    </submittedName>
</protein>
<accession>A0A7Y9EBF2</accession>
<proteinExistence type="predicted"/>
<dbReference type="AlphaFoldDB" id="A0A7Y9EBF2"/>
<reference evidence="1 2" key="1">
    <citation type="submission" date="2020-07" db="EMBL/GenBank/DDBJ databases">
        <title>Sequencing the genomes of 1000 actinobacteria strains.</title>
        <authorList>
            <person name="Klenk H.-P."/>
        </authorList>
    </citation>
    <scope>NUCLEOTIDE SEQUENCE [LARGE SCALE GENOMIC DNA]</scope>
    <source>
        <strain evidence="1 2">DSM 40398</strain>
    </source>
</reference>
<keyword evidence="2" id="KW-1185">Reference proteome</keyword>
<dbReference type="EMBL" id="JACCBA010000001">
    <property type="protein sequence ID" value="NYD44698.1"/>
    <property type="molecule type" value="Genomic_DNA"/>
</dbReference>
<evidence type="ECO:0000313" key="2">
    <source>
        <dbReference type="Proteomes" id="UP000529783"/>
    </source>
</evidence>
<sequence length="43" mass="5035">MSASLADLHSEQAKNQRINVLFAHADGCRRVVDWRLIERMWPI</sequence>
<comment type="caution">
    <text evidence="1">The sequence shown here is derived from an EMBL/GenBank/DDBJ whole genome shotgun (WGS) entry which is preliminary data.</text>
</comment>